<dbReference type="Gene3D" id="3.10.580.10">
    <property type="entry name" value="CBS-domain"/>
    <property type="match status" value="2"/>
</dbReference>
<proteinExistence type="predicted"/>
<evidence type="ECO:0000256" key="1">
    <source>
        <dbReference type="ARBA" id="ARBA00022737"/>
    </source>
</evidence>
<dbReference type="SMART" id="SM00116">
    <property type="entry name" value="CBS"/>
    <property type="match status" value="3"/>
</dbReference>
<evidence type="ECO:0000313" key="7">
    <source>
        <dbReference type="Proteomes" id="UP000245609"/>
    </source>
</evidence>
<dbReference type="PANTHER" id="PTHR13780:SF36">
    <property type="entry name" value="CBS DOMAIN-CONTAINING PROTEIN"/>
    <property type="match status" value="1"/>
</dbReference>
<dbReference type="Proteomes" id="UP000245609">
    <property type="component" value="Unassembled WGS sequence"/>
</dbReference>
<dbReference type="EMBL" id="MBFS01002910">
    <property type="protein sequence ID" value="PVU90986.1"/>
    <property type="molecule type" value="Genomic_DNA"/>
</dbReference>
<sequence>MSHLGLDSVPDWETTLVGNLVESQDLIQMETTGTVEEACMKLIKNQISSIPLHDPKSDTYLGLFDLNDLVKHISLCVSNSGQNTPTDPGFDISHYYNSKKIKEFGLLNNKLVDSIFPETTVEEEVEEATREKQSTESGLPKSRKSKGATFLSNNVLKLSDISTMDPFYTVLPETTLSQVIEVFASRLHRVAVMSDSGSIDGILSQSTVNEFLIFSLQKLKTENIHDEIPGTNSSLSVKNDPDKPLCFVKPTFQLNTPNRKSFESNSHDISESPSWAVLNDFVNKSLEEHKIDEKCIWAVTTSTPVTSALYLFEHYGFSSLLVLGSQNDVVGSISTSDIKYLIMPEFRYLINQPCLVLLQKIRQYEGIIKGKDTVPLFTVHSTASLKSVMVKLAVTGSHRVWIVDSSNSDDQHLHPSGQRSSVDGKIVSPNRKSSVNDPLRAPIQSSRAYETADSPPASPAVHLSQSPLPSPLGLNLLDSSGATLKLPPPTLYGSRVVGVVSLTDVFTVLNSLIVHTSADSVDFSGLN</sequence>
<name>A0A2T9YF73_9FUNG</name>
<evidence type="ECO:0000313" key="6">
    <source>
        <dbReference type="EMBL" id="PVU90986.1"/>
    </source>
</evidence>
<dbReference type="OrthoDB" id="497541at2759"/>
<feature type="region of interest" description="Disordered" evidence="4">
    <location>
        <begin position="408"/>
        <end position="442"/>
    </location>
</feature>
<dbReference type="STRING" id="133381.A0A2T9YF73"/>
<dbReference type="InterPro" id="IPR050511">
    <property type="entry name" value="AMPK_gamma/SDS23_families"/>
</dbReference>
<dbReference type="PANTHER" id="PTHR13780">
    <property type="entry name" value="AMP-ACTIVATED PROTEIN KINASE, GAMMA REGULATORY SUBUNIT"/>
    <property type="match status" value="1"/>
</dbReference>
<keyword evidence="1" id="KW-0677">Repeat</keyword>
<evidence type="ECO:0000259" key="5">
    <source>
        <dbReference type="PROSITE" id="PS51371"/>
    </source>
</evidence>
<feature type="region of interest" description="Disordered" evidence="4">
    <location>
        <begin position="123"/>
        <end position="145"/>
    </location>
</feature>
<dbReference type="Pfam" id="PF00571">
    <property type="entry name" value="CBS"/>
    <property type="match status" value="2"/>
</dbReference>
<keyword evidence="2 3" id="KW-0129">CBS domain</keyword>
<protein>
    <recommendedName>
        <fullName evidence="5">CBS domain-containing protein</fullName>
    </recommendedName>
</protein>
<comment type="caution">
    <text evidence="6">The sequence shown here is derived from an EMBL/GenBank/DDBJ whole genome shotgun (WGS) entry which is preliminary data.</text>
</comment>
<dbReference type="InterPro" id="IPR000644">
    <property type="entry name" value="CBS_dom"/>
</dbReference>
<accession>A0A2T9YF73</accession>
<dbReference type="InterPro" id="IPR046342">
    <property type="entry name" value="CBS_dom_sf"/>
</dbReference>
<reference evidence="6 7" key="1">
    <citation type="journal article" date="2018" name="MBio">
        <title>Comparative Genomics Reveals the Core Gene Toolbox for the Fungus-Insect Symbiosis.</title>
        <authorList>
            <person name="Wang Y."/>
            <person name="Stata M."/>
            <person name="Wang W."/>
            <person name="Stajich J.E."/>
            <person name="White M.M."/>
            <person name="Moncalvo J.M."/>
        </authorList>
    </citation>
    <scope>NUCLEOTIDE SEQUENCE [LARGE SCALE GENOMIC DNA]</scope>
    <source>
        <strain evidence="6 7">SC-DP-2</strain>
    </source>
</reference>
<dbReference type="PROSITE" id="PS51371">
    <property type="entry name" value="CBS"/>
    <property type="match status" value="1"/>
</dbReference>
<organism evidence="6 7">
    <name type="scientific">Smittium megazygosporum</name>
    <dbReference type="NCBI Taxonomy" id="133381"/>
    <lineage>
        <taxon>Eukaryota</taxon>
        <taxon>Fungi</taxon>
        <taxon>Fungi incertae sedis</taxon>
        <taxon>Zoopagomycota</taxon>
        <taxon>Kickxellomycotina</taxon>
        <taxon>Harpellomycetes</taxon>
        <taxon>Harpellales</taxon>
        <taxon>Legeriomycetaceae</taxon>
        <taxon>Smittium</taxon>
    </lineage>
</organism>
<keyword evidence="7" id="KW-1185">Reference proteome</keyword>
<feature type="domain" description="CBS" evidence="5">
    <location>
        <begin position="161"/>
        <end position="219"/>
    </location>
</feature>
<dbReference type="GO" id="GO:0042149">
    <property type="term" value="P:cellular response to glucose starvation"/>
    <property type="evidence" value="ECO:0007669"/>
    <property type="project" value="TreeGrafter"/>
</dbReference>
<evidence type="ECO:0000256" key="2">
    <source>
        <dbReference type="ARBA" id="ARBA00023122"/>
    </source>
</evidence>
<dbReference type="SUPFAM" id="SSF54631">
    <property type="entry name" value="CBS-domain pair"/>
    <property type="match status" value="2"/>
</dbReference>
<dbReference type="GO" id="GO:0004865">
    <property type="term" value="F:protein serine/threonine phosphatase inhibitor activity"/>
    <property type="evidence" value="ECO:0007669"/>
    <property type="project" value="TreeGrafter"/>
</dbReference>
<evidence type="ECO:0000256" key="3">
    <source>
        <dbReference type="PROSITE-ProRule" id="PRU00703"/>
    </source>
</evidence>
<gene>
    <name evidence="6" type="ORF">BB560_006159</name>
</gene>
<dbReference type="AlphaFoldDB" id="A0A2T9YF73"/>
<evidence type="ECO:0000256" key="4">
    <source>
        <dbReference type="SAM" id="MobiDB-lite"/>
    </source>
</evidence>